<dbReference type="GeneID" id="6081717"/>
<dbReference type="EMBL" id="DS547125">
    <property type="protein sequence ID" value="EDR03190.1"/>
    <property type="molecule type" value="Genomic_DNA"/>
</dbReference>
<reference evidence="2 3" key="1">
    <citation type="journal article" date="2008" name="Nature">
        <title>The genome of Laccaria bicolor provides insights into mycorrhizal symbiosis.</title>
        <authorList>
            <person name="Martin F."/>
            <person name="Aerts A."/>
            <person name="Ahren D."/>
            <person name="Brun A."/>
            <person name="Danchin E.G.J."/>
            <person name="Duchaussoy F."/>
            <person name="Gibon J."/>
            <person name="Kohler A."/>
            <person name="Lindquist E."/>
            <person name="Pereda V."/>
            <person name="Salamov A."/>
            <person name="Shapiro H.J."/>
            <person name="Wuyts J."/>
            <person name="Blaudez D."/>
            <person name="Buee M."/>
            <person name="Brokstein P."/>
            <person name="Canbaeck B."/>
            <person name="Cohen D."/>
            <person name="Courty P.E."/>
            <person name="Coutinho P.M."/>
            <person name="Delaruelle C."/>
            <person name="Detter J.C."/>
            <person name="Deveau A."/>
            <person name="DiFazio S."/>
            <person name="Duplessis S."/>
            <person name="Fraissinet-Tachet L."/>
            <person name="Lucic E."/>
            <person name="Frey-Klett P."/>
            <person name="Fourrey C."/>
            <person name="Feussner I."/>
            <person name="Gay G."/>
            <person name="Grimwood J."/>
            <person name="Hoegger P.J."/>
            <person name="Jain P."/>
            <person name="Kilaru S."/>
            <person name="Labbe J."/>
            <person name="Lin Y.C."/>
            <person name="Legue V."/>
            <person name="Le Tacon F."/>
            <person name="Marmeisse R."/>
            <person name="Melayah D."/>
            <person name="Montanini B."/>
            <person name="Muratet M."/>
            <person name="Nehls U."/>
            <person name="Niculita-Hirzel H."/>
            <person name="Oudot-Le Secq M.P."/>
            <person name="Peter M."/>
            <person name="Quesneville H."/>
            <person name="Rajashekar B."/>
            <person name="Reich M."/>
            <person name="Rouhier N."/>
            <person name="Schmutz J."/>
            <person name="Yin T."/>
            <person name="Chalot M."/>
            <person name="Henrissat B."/>
            <person name="Kuees U."/>
            <person name="Lucas S."/>
            <person name="Van de Peer Y."/>
            <person name="Podila G.K."/>
            <person name="Polle A."/>
            <person name="Pukkila P.J."/>
            <person name="Richardson P.M."/>
            <person name="Rouze P."/>
            <person name="Sanders I.R."/>
            <person name="Stajich J.E."/>
            <person name="Tunlid A."/>
            <person name="Tuskan G."/>
            <person name="Grigoriev I.V."/>
        </authorList>
    </citation>
    <scope>NUCLEOTIDE SEQUENCE [LARGE SCALE GENOMIC DNA]</scope>
    <source>
        <strain evidence="3">S238N-H82 / ATCC MYA-4686</strain>
    </source>
</reference>
<proteinExistence type="predicted"/>
<dbReference type="InParanoid" id="B0DPX2"/>
<dbReference type="AlphaFoldDB" id="B0DPX2"/>
<keyword evidence="1" id="KW-1133">Transmembrane helix</keyword>
<name>B0DPX2_LACBS</name>
<protein>
    <submittedName>
        <fullName evidence="2">Predicted protein</fullName>
    </submittedName>
</protein>
<gene>
    <name evidence="2" type="ORF">LACBIDRAFT_307350</name>
</gene>
<feature type="transmembrane region" description="Helical" evidence="1">
    <location>
        <begin position="47"/>
        <end position="69"/>
    </location>
</feature>
<dbReference type="Proteomes" id="UP000001194">
    <property type="component" value="Unassembled WGS sequence"/>
</dbReference>
<evidence type="ECO:0000313" key="2">
    <source>
        <dbReference type="EMBL" id="EDR03190.1"/>
    </source>
</evidence>
<keyword evidence="1" id="KW-0472">Membrane</keyword>
<dbReference type="RefSeq" id="XP_001885986.1">
    <property type="nucleotide sequence ID" value="XM_001885951.1"/>
</dbReference>
<evidence type="ECO:0000313" key="3">
    <source>
        <dbReference type="Proteomes" id="UP000001194"/>
    </source>
</evidence>
<evidence type="ECO:0000256" key="1">
    <source>
        <dbReference type="SAM" id="Phobius"/>
    </source>
</evidence>
<dbReference type="HOGENOM" id="CLU_2590171_0_0_1"/>
<organism evidence="3">
    <name type="scientific">Laccaria bicolor (strain S238N-H82 / ATCC MYA-4686)</name>
    <name type="common">Bicoloured deceiver</name>
    <name type="synonym">Laccaria laccata var. bicolor</name>
    <dbReference type="NCBI Taxonomy" id="486041"/>
    <lineage>
        <taxon>Eukaryota</taxon>
        <taxon>Fungi</taxon>
        <taxon>Dikarya</taxon>
        <taxon>Basidiomycota</taxon>
        <taxon>Agaricomycotina</taxon>
        <taxon>Agaricomycetes</taxon>
        <taxon>Agaricomycetidae</taxon>
        <taxon>Agaricales</taxon>
        <taxon>Agaricineae</taxon>
        <taxon>Hydnangiaceae</taxon>
        <taxon>Laccaria</taxon>
    </lineage>
</organism>
<sequence length="80" mass="9340">MQPIYCNAISSASYTFTQRPHTAFYYIQALSVAIPHHLNIQFQNLCIFFFLFIIASNFLIYISLHCIVARQLMTFPFTKV</sequence>
<keyword evidence="1" id="KW-0812">Transmembrane</keyword>
<accession>B0DPX2</accession>
<keyword evidence="3" id="KW-1185">Reference proteome</keyword>
<dbReference type="KEGG" id="lbc:LACBIDRAFT_307350"/>